<evidence type="ECO:0000259" key="4">
    <source>
        <dbReference type="Pfam" id="PF13102"/>
    </source>
</evidence>
<evidence type="ECO:0000256" key="1">
    <source>
        <dbReference type="ARBA" id="ARBA00008857"/>
    </source>
</evidence>
<dbReference type="EMBL" id="BK032788">
    <property type="protein sequence ID" value="DAF60403.1"/>
    <property type="molecule type" value="Genomic_DNA"/>
</dbReference>
<name>A0A8S5TBJ6_9CAUD</name>
<feature type="domain" description="Phage integrase SAM-like" evidence="4">
    <location>
        <begin position="98"/>
        <end position="194"/>
    </location>
</feature>
<dbReference type="InterPro" id="IPR010998">
    <property type="entry name" value="Integrase_recombinase_N"/>
</dbReference>
<dbReference type="GO" id="GO:0003677">
    <property type="term" value="F:DNA binding"/>
    <property type="evidence" value="ECO:0007669"/>
    <property type="project" value="UniProtKB-KW"/>
</dbReference>
<dbReference type="InterPro" id="IPR025269">
    <property type="entry name" value="SAM-like_dom"/>
</dbReference>
<dbReference type="Gene3D" id="1.10.150.130">
    <property type="match status" value="1"/>
</dbReference>
<evidence type="ECO:0000256" key="2">
    <source>
        <dbReference type="ARBA" id="ARBA00023125"/>
    </source>
</evidence>
<evidence type="ECO:0000256" key="3">
    <source>
        <dbReference type="ARBA" id="ARBA00023172"/>
    </source>
</evidence>
<organism evidence="5">
    <name type="scientific">Siphoviridae sp. ctmHK36</name>
    <dbReference type="NCBI Taxonomy" id="2827931"/>
    <lineage>
        <taxon>Viruses</taxon>
        <taxon>Duplodnaviria</taxon>
        <taxon>Heunggongvirae</taxon>
        <taxon>Uroviricota</taxon>
        <taxon>Caudoviricetes</taxon>
    </lineage>
</organism>
<accession>A0A8S5TBJ6</accession>
<sequence>MATVTYEFGKPKQDKTRKVSIVISHKGQRKRIPTSISLSDDDITKSGKIASRKVQKIIDDKLNEIKDKLYDLEVDLMGNAVDVDWIMANLSKKEGTLDFFEFAEKWIEKSTNKGINNYKITLNSLERYNGCRKLPFSVIDYSFLDGYKRFLDGHPRAQSLYLGIMRHLFNEAIREYNTGLKKIIENNPFDNFKIPRDIPQTKDRVISEENLVKVFNFKGTRRVAMARDCYILSFCLIGMNSVDLYNCTDYKNGILSYDRSKTKDKRADNAHIEVIVPDIIKNLFKKYKGTSRVFDFSKRYSTPQNFNKNINKGLHTIADELDIPRFDFYSARHTWASIARNKLGIDKYTIHEALNHVSDISVTDIYIQKDYSIVNKANEKVMMYFENLIKQANQ</sequence>
<evidence type="ECO:0000313" key="5">
    <source>
        <dbReference type="EMBL" id="DAF60403.1"/>
    </source>
</evidence>
<dbReference type="InterPro" id="IPR013762">
    <property type="entry name" value="Integrase-like_cat_sf"/>
</dbReference>
<dbReference type="InterPro" id="IPR011010">
    <property type="entry name" value="DNA_brk_join_enz"/>
</dbReference>
<dbReference type="Gene3D" id="1.10.443.10">
    <property type="entry name" value="Intergrase catalytic core"/>
    <property type="match status" value="1"/>
</dbReference>
<dbReference type="GO" id="GO:0006310">
    <property type="term" value="P:DNA recombination"/>
    <property type="evidence" value="ECO:0007669"/>
    <property type="project" value="UniProtKB-KW"/>
</dbReference>
<keyword evidence="3" id="KW-0233">DNA recombination</keyword>
<keyword evidence="2" id="KW-0238">DNA-binding</keyword>
<proteinExistence type="inferred from homology"/>
<dbReference type="SUPFAM" id="SSF56349">
    <property type="entry name" value="DNA breaking-rejoining enzymes"/>
    <property type="match status" value="1"/>
</dbReference>
<protein>
    <submittedName>
        <fullName evidence="5">Integrase</fullName>
    </submittedName>
</protein>
<reference evidence="5" key="1">
    <citation type="journal article" date="2021" name="Proc. Natl. Acad. Sci. U.S.A.">
        <title>A Catalog of Tens of Thousands of Viruses from Human Metagenomes Reveals Hidden Associations with Chronic Diseases.</title>
        <authorList>
            <person name="Tisza M.J."/>
            <person name="Buck C.B."/>
        </authorList>
    </citation>
    <scope>NUCLEOTIDE SEQUENCE</scope>
    <source>
        <strain evidence="5">CtmHK36</strain>
    </source>
</reference>
<dbReference type="Pfam" id="PF13102">
    <property type="entry name" value="Phage_int_SAM_5"/>
    <property type="match status" value="1"/>
</dbReference>
<comment type="similarity">
    <text evidence="1">Belongs to the 'phage' integrase family.</text>
</comment>
<dbReference type="GO" id="GO:0015074">
    <property type="term" value="P:DNA integration"/>
    <property type="evidence" value="ECO:0007669"/>
    <property type="project" value="InterPro"/>
</dbReference>